<dbReference type="Pfam" id="PF02548">
    <property type="entry name" value="Pantoate_transf"/>
    <property type="match status" value="1"/>
</dbReference>
<evidence type="ECO:0000256" key="1">
    <source>
        <dbReference type="ARBA" id="ARBA00005033"/>
    </source>
</evidence>
<dbReference type="InterPro" id="IPR003700">
    <property type="entry name" value="Pantoate_hydroxy_MeTrfase"/>
</dbReference>
<comment type="pathway">
    <text evidence="1">Cofactor biosynthesis; (R)-pantothenate biosynthesis; (R)-pantoate from 3-methyl-2-oxobutanoate: step 1/2.</text>
</comment>
<keyword evidence="5" id="KW-0489">Methyltransferase</keyword>
<dbReference type="SUPFAM" id="SSF51621">
    <property type="entry name" value="Phosphoenolpyruvate/pyruvate domain"/>
    <property type="match status" value="1"/>
</dbReference>
<dbReference type="CDD" id="cd06557">
    <property type="entry name" value="KPHMT-like"/>
    <property type="match status" value="1"/>
</dbReference>
<dbReference type="NCBIfam" id="NF001452">
    <property type="entry name" value="PRK00311.1"/>
    <property type="match status" value="1"/>
</dbReference>
<evidence type="ECO:0000256" key="4">
    <source>
        <dbReference type="ARBA" id="ARBA00022679"/>
    </source>
</evidence>
<keyword evidence="4 5" id="KW-0808">Transferase</keyword>
<feature type="non-terminal residue" evidence="5">
    <location>
        <position position="223"/>
    </location>
</feature>
<dbReference type="FunFam" id="3.20.20.60:FF:000003">
    <property type="entry name" value="3-methyl-2-oxobutanoate hydroxymethyltransferase"/>
    <property type="match status" value="1"/>
</dbReference>
<dbReference type="AlphaFoldDB" id="A0A3B0UZH3"/>
<dbReference type="GO" id="GO:0032259">
    <property type="term" value="P:methylation"/>
    <property type="evidence" value="ECO:0007669"/>
    <property type="project" value="UniProtKB-KW"/>
</dbReference>
<dbReference type="InterPro" id="IPR040442">
    <property type="entry name" value="Pyrv_kinase-like_dom_sf"/>
</dbReference>
<evidence type="ECO:0000256" key="3">
    <source>
        <dbReference type="ARBA" id="ARBA00012618"/>
    </source>
</evidence>
<organism evidence="5">
    <name type="scientific">hydrothermal vent metagenome</name>
    <dbReference type="NCBI Taxonomy" id="652676"/>
    <lineage>
        <taxon>unclassified sequences</taxon>
        <taxon>metagenomes</taxon>
        <taxon>ecological metagenomes</taxon>
    </lineage>
</organism>
<dbReference type="HAMAP" id="MF_00156">
    <property type="entry name" value="PanB"/>
    <property type="match status" value="1"/>
</dbReference>
<dbReference type="NCBIfam" id="TIGR00222">
    <property type="entry name" value="panB"/>
    <property type="match status" value="1"/>
</dbReference>
<dbReference type="Gene3D" id="3.20.20.60">
    <property type="entry name" value="Phosphoenolpyruvate-binding domains"/>
    <property type="match status" value="1"/>
</dbReference>
<dbReference type="InterPro" id="IPR015813">
    <property type="entry name" value="Pyrv/PenolPyrv_kinase-like_dom"/>
</dbReference>
<dbReference type="GO" id="GO:0005739">
    <property type="term" value="C:mitochondrion"/>
    <property type="evidence" value="ECO:0007669"/>
    <property type="project" value="TreeGrafter"/>
</dbReference>
<gene>
    <name evidence="5" type="ORF">MNBD_CHLOROFLEXI01-3817</name>
</gene>
<dbReference type="EC" id="2.1.2.11" evidence="3"/>
<dbReference type="PANTHER" id="PTHR20881:SF0">
    <property type="entry name" value="3-METHYL-2-OXOBUTANOATE HYDROXYMETHYLTRANSFERASE"/>
    <property type="match status" value="1"/>
</dbReference>
<dbReference type="GO" id="GO:0015940">
    <property type="term" value="P:pantothenate biosynthetic process"/>
    <property type="evidence" value="ECO:0007669"/>
    <property type="project" value="InterPro"/>
</dbReference>
<sequence>MSRKKVTILDMQKRKRNKLPITMITAYDFTAAILVDQADIDIILVGDSLGMVMLGYAGTTAVTMDEMLHHCRAVARGAENAFLVGDMPFLSYQADVAEAVRNAGRFLKEAGMDCVKVEGGREMSETVQAIVRAGIPVMGHIGLTPQTVSQLGGFRIQGKTAVAAQSLLEDALALQEAGCFSIVLEAIPAPVASHISQQLTIPTIGIGAGAGCDGQVLVYHDML</sequence>
<accession>A0A3B0UZH3</accession>
<dbReference type="GO" id="GO:0003864">
    <property type="term" value="F:3-methyl-2-oxobutanoate hydroxymethyltransferase activity"/>
    <property type="evidence" value="ECO:0007669"/>
    <property type="project" value="UniProtKB-EC"/>
</dbReference>
<dbReference type="EMBL" id="UOEU01000112">
    <property type="protein sequence ID" value="VAW30927.1"/>
    <property type="molecule type" value="Genomic_DNA"/>
</dbReference>
<dbReference type="PIRSF" id="PIRSF000388">
    <property type="entry name" value="Pantoate_hydroxy_MeTrfase"/>
    <property type="match status" value="1"/>
</dbReference>
<dbReference type="GO" id="GO:0008168">
    <property type="term" value="F:methyltransferase activity"/>
    <property type="evidence" value="ECO:0007669"/>
    <property type="project" value="UniProtKB-KW"/>
</dbReference>
<dbReference type="PANTHER" id="PTHR20881">
    <property type="entry name" value="3-METHYL-2-OXOBUTANOATE HYDROXYMETHYLTRANSFERASE"/>
    <property type="match status" value="1"/>
</dbReference>
<name>A0A3B0UZH3_9ZZZZ</name>
<proteinExistence type="inferred from homology"/>
<evidence type="ECO:0000313" key="5">
    <source>
        <dbReference type="EMBL" id="VAW30927.1"/>
    </source>
</evidence>
<evidence type="ECO:0000256" key="2">
    <source>
        <dbReference type="ARBA" id="ARBA00008676"/>
    </source>
</evidence>
<reference evidence="5" key="1">
    <citation type="submission" date="2018-06" db="EMBL/GenBank/DDBJ databases">
        <authorList>
            <person name="Zhirakovskaya E."/>
        </authorList>
    </citation>
    <scope>NUCLEOTIDE SEQUENCE</scope>
</reference>
<protein>
    <recommendedName>
        <fullName evidence="3">3-methyl-2-oxobutanoate hydroxymethyltransferase</fullName>
        <ecNumber evidence="3">2.1.2.11</ecNumber>
    </recommendedName>
</protein>
<dbReference type="GO" id="GO:0000287">
    <property type="term" value="F:magnesium ion binding"/>
    <property type="evidence" value="ECO:0007669"/>
    <property type="project" value="TreeGrafter"/>
</dbReference>
<comment type="similarity">
    <text evidence="2">Belongs to the PanB family.</text>
</comment>